<dbReference type="Pfam" id="PF02515">
    <property type="entry name" value="CoA_transf_3"/>
    <property type="match status" value="1"/>
</dbReference>
<dbReference type="AlphaFoldDB" id="A0A5K8A6G8"/>
<dbReference type="PANTHER" id="PTHR48207:SF3">
    <property type="entry name" value="SUCCINATE--HYDROXYMETHYLGLUTARATE COA-TRANSFERASE"/>
    <property type="match status" value="1"/>
</dbReference>
<name>A0A5K8A6G8_9BACT</name>
<protein>
    <submittedName>
        <fullName evidence="2">Formyl-CoA transferase</fullName>
    </submittedName>
</protein>
<evidence type="ECO:0000256" key="1">
    <source>
        <dbReference type="ARBA" id="ARBA00022679"/>
    </source>
</evidence>
<dbReference type="InterPro" id="IPR044855">
    <property type="entry name" value="CoA-Trfase_III_dom3_sf"/>
</dbReference>
<sequence>MDRNNLPLKNITVCDFSWVGAGPIATNILGQFGANIIKIESRSKPEVLRKGYPFKDGKQGIERSGYFANRNPNKRSISLNMKVPEARDVVVRLIEKSDIVINNFRAGQMEKWNLGYEDVQKIKRDIIYVTMSIQGDKGPYSHSAGFGVTLNALVGFTHLTANPEGEPLGTGTSYTDHIAVPTHTLVGIMAALLNRDRTGAGQRVEVPQAQAAICLKPLDIMDYAANRRIQQPLGVRDANAAPHGVYKVLGYRKWIAIAVFSDDQWCVFKEAMGYPDWAEDDTFDTLSGRLDNQDILDQQIEKWTETQDGKQLQHRLMESGVPAGMVQDARATIEDPQLAQQDFWAYLDHPEVGITLYNKVPMRFSKTPAVMKTAAPLLGKHTREVLTDFLAYSDAEFEEMKNKKVFD</sequence>
<accession>A0A5K8A6G8</accession>
<organism evidence="2 3">
    <name type="scientific">Desulfosarcina ovata subsp. ovata</name>
    <dbReference type="NCBI Taxonomy" id="2752305"/>
    <lineage>
        <taxon>Bacteria</taxon>
        <taxon>Pseudomonadati</taxon>
        <taxon>Thermodesulfobacteriota</taxon>
        <taxon>Desulfobacteria</taxon>
        <taxon>Desulfobacterales</taxon>
        <taxon>Desulfosarcinaceae</taxon>
        <taxon>Desulfosarcina</taxon>
    </lineage>
</organism>
<dbReference type="PANTHER" id="PTHR48207">
    <property type="entry name" value="SUCCINATE--HYDROXYMETHYLGLUTARATE COA-TRANSFERASE"/>
    <property type="match status" value="1"/>
</dbReference>
<gene>
    <name evidence="2" type="ORF">DSCOOX_12870</name>
</gene>
<dbReference type="InterPro" id="IPR050483">
    <property type="entry name" value="CoA-transferase_III_domain"/>
</dbReference>
<keyword evidence="3" id="KW-1185">Reference proteome</keyword>
<dbReference type="InterPro" id="IPR023606">
    <property type="entry name" value="CoA-Trfase_III_dom_1_sf"/>
</dbReference>
<dbReference type="SUPFAM" id="SSF89796">
    <property type="entry name" value="CoA-transferase family III (CaiB/BaiF)"/>
    <property type="match status" value="1"/>
</dbReference>
<dbReference type="Gene3D" id="3.40.50.10540">
    <property type="entry name" value="Crotonobetainyl-coa:carnitine coa-transferase, domain 1"/>
    <property type="match status" value="1"/>
</dbReference>
<reference evidence="2 3" key="1">
    <citation type="submission" date="2019-11" db="EMBL/GenBank/DDBJ databases">
        <title>Comparative genomics of hydrocarbon-degrading Desulfosarcina strains.</title>
        <authorList>
            <person name="Watanabe M."/>
            <person name="Kojima H."/>
            <person name="Fukui M."/>
        </authorList>
    </citation>
    <scope>NUCLEOTIDE SEQUENCE [LARGE SCALE GENOMIC DNA]</scope>
    <source>
        <strain evidence="3">oXyS1</strain>
    </source>
</reference>
<dbReference type="InterPro" id="IPR003673">
    <property type="entry name" value="CoA-Trfase_fam_III"/>
</dbReference>
<dbReference type="GO" id="GO:0008410">
    <property type="term" value="F:CoA-transferase activity"/>
    <property type="evidence" value="ECO:0007669"/>
    <property type="project" value="TreeGrafter"/>
</dbReference>
<evidence type="ECO:0000313" key="3">
    <source>
        <dbReference type="Proteomes" id="UP000422108"/>
    </source>
</evidence>
<dbReference type="Gene3D" id="3.30.1540.10">
    <property type="entry name" value="formyl-coa transferase, domain 3"/>
    <property type="match status" value="1"/>
</dbReference>
<dbReference type="RefSeq" id="WP_155309469.1">
    <property type="nucleotide sequence ID" value="NZ_AP021879.1"/>
</dbReference>
<proteinExistence type="predicted"/>
<evidence type="ECO:0000313" key="2">
    <source>
        <dbReference type="EMBL" id="BBO88107.1"/>
    </source>
</evidence>
<dbReference type="EMBL" id="AP021879">
    <property type="protein sequence ID" value="BBO88107.1"/>
    <property type="molecule type" value="Genomic_DNA"/>
</dbReference>
<keyword evidence="1 2" id="KW-0808">Transferase</keyword>
<dbReference type="Proteomes" id="UP000422108">
    <property type="component" value="Chromosome"/>
</dbReference>